<dbReference type="PROSITE" id="PS51755">
    <property type="entry name" value="OMPR_PHOB"/>
    <property type="match status" value="1"/>
</dbReference>
<evidence type="ECO:0000256" key="4">
    <source>
        <dbReference type="ARBA" id="ARBA00023163"/>
    </source>
</evidence>
<evidence type="ECO:0000313" key="7">
    <source>
        <dbReference type="EMBL" id="GGM40442.1"/>
    </source>
</evidence>
<evidence type="ECO:0000313" key="8">
    <source>
        <dbReference type="Proteomes" id="UP000642070"/>
    </source>
</evidence>
<dbReference type="InterPro" id="IPR011990">
    <property type="entry name" value="TPR-like_helical_dom_sf"/>
</dbReference>
<dbReference type="CDD" id="cd15831">
    <property type="entry name" value="BTAD"/>
    <property type="match status" value="1"/>
</dbReference>
<organism evidence="7 8">
    <name type="scientific">Dactylosporangium sucinum</name>
    <dbReference type="NCBI Taxonomy" id="1424081"/>
    <lineage>
        <taxon>Bacteria</taxon>
        <taxon>Bacillati</taxon>
        <taxon>Actinomycetota</taxon>
        <taxon>Actinomycetes</taxon>
        <taxon>Micromonosporales</taxon>
        <taxon>Micromonosporaceae</taxon>
        <taxon>Dactylosporangium</taxon>
    </lineage>
</organism>
<dbReference type="Pfam" id="PF13424">
    <property type="entry name" value="TPR_12"/>
    <property type="match status" value="1"/>
</dbReference>
<protein>
    <recommendedName>
        <fullName evidence="6">OmpR/PhoB-type domain-containing protein</fullName>
    </recommendedName>
</protein>
<keyword evidence="3 5" id="KW-0238">DNA-binding</keyword>
<comment type="caution">
    <text evidence="7">The sequence shown here is derived from an EMBL/GenBank/DDBJ whole genome shotgun (WGS) entry which is preliminary data.</text>
</comment>
<name>A0A917TX27_9ACTN</name>
<dbReference type="InterPro" id="IPR051677">
    <property type="entry name" value="AfsR-DnrI-RedD_regulator"/>
</dbReference>
<keyword evidence="2" id="KW-0805">Transcription regulation</keyword>
<dbReference type="RefSeq" id="WP_190252095.1">
    <property type="nucleotide sequence ID" value="NZ_BMPI01000023.1"/>
</dbReference>
<reference evidence="7" key="1">
    <citation type="journal article" date="2014" name="Int. J. Syst. Evol. Microbiol.">
        <title>Complete genome sequence of Corynebacterium casei LMG S-19264T (=DSM 44701T), isolated from a smear-ripened cheese.</title>
        <authorList>
            <consortium name="US DOE Joint Genome Institute (JGI-PGF)"/>
            <person name="Walter F."/>
            <person name="Albersmeier A."/>
            <person name="Kalinowski J."/>
            <person name="Ruckert C."/>
        </authorList>
    </citation>
    <scope>NUCLEOTIDE SEQUENCE</scope>
    <source>
        <strain evidence="7">JCM 19831</strain>
    </source>
</reference>
<dbReference type="InterPro" id="IPR019734">
    <property type="entry name" value="TPR_rpt"/>
</dbReference>
<dbReference type="GO" id="GO:0000160">
    <property type="term" value="P:phosphorelay signal transduction system"/>
    <property type="evidence" value="ECO:0007669"/>
    <property type="project" value="InterPro"/>
</dbReference>
<dbReference type="InterPro" id="IPR016032">
    <property type="entry name" value="Sig_transdc_resp-reg_C-effctor"/>
</dbReference>
<feature type="domain" description="OmpR/PhoB-type" evidence="6">
    <location>
        <begin position="1"/>
        <end position="92"/>
    </location>
</feature>
<dbReference type="SMART" id="SM01043">
    <property type="entry name" value="BTAD"/>
    <property type="match status" value="1"/>
</dbReference>
<dbReference type="Gene3D" id="3.40.50.300">
    <property type="entry name" value="P-loop containing nucleotide triphosphate hydrolases"/>
    <property type="match status" value="1"/>
</dbReference>
<evidence type="ECO:0000256" key="3">
    <source>
        <dbReference type="ARBA" id="ARBA00023125"/>
    </source>
</evidence>
<dbReference type="Gene3D" id="1.25.40.10">
    <property type="entry name" value="Tetratricopeptide repeat domain"/>
    <property type="match status" value="3"/>
</dbReference>
<dbReference type="SUPFAM" id="SSF48452">
    <property type="entry name" value="TPR-like"/>
    <property type="match status" value="2"/>
</dbReference>
<dbReference type="InterPro" id="IPR001867">
    <property type="entry name" value="OmpR/PhoB-type_DNA-bd"/>
</dbReference>
<comment type="similarity">
    <text evidence="1">Belongs to the AfsR/DnrI/RedD regulatory family.</text>
</comment>
<dbReference type="GO" id="GO:0006355">
    <property type="term" value="P:regulation of DNA-templated transcription"/>
    <property type="evidence" value="ECO:0007669"/>
    <property type="project" value="InterPro"/>
</dbReference>
<dbReference type="SUPFAM" id="SSF46894">
    <property type="entry name" value="C-terminal effector domain of the bipartite response regulators"/>
    <property type="match status" value="1"/>
</dbReference>
<dbReference type="PANTHER" id="PTHR35807">
    <property type="entry name" value="TRANSCRIPTIONAL REGULATOR REDD-RELATED"/>
    <property type="match status" value="1"/>
</dbReference>
<accession>A0A917TX27</accession>
<reference evidence="7" key="2">
    <citation type="submission" date="2020-09" db="EMBL/GenBank/DDBJ databases">
        <authorList>
            <person name="Sun Q."/>
            <person name="Ohkuma M."/>
        </authorList>
    </citation>
    <scope>NUCLEOTIDE SEQUENCE</scope>
    <source>
        <strain evidence="7">JCM 19831</strain>
    </source>
</reference>
<feature type="DNA-binding region" description="OmpR/PhoB-type" evidence="5">
    <location>
        <begin position="1"/>
        <end position="92"/>
    </location>
</feature>
<gene>
    <name evidence="7" type="ORF">GCM10007977_047310</name>
</gene>
<dbReference type="PRINTS" id="PR00364">
    <property type="entry name" value="DISEASERSIST"/>
</dbReference>
<dbReference type="GO" id="GO:0043531">
    <property type="term" value="F:ADP binding"/>
    <property type="evidence" value="ECO:0007669"/>
    <property type="project" value="InterPro"/>
</dbReference>
<dbReference type="AlphaFoldDB" id="A0A917TX27"/>
<dbReference type="Proteomes" id="UP000642070">
    <property type="component" value="Unassembled WGS sequence"/>
</dbReference>
<evidence type="ECO:0000259" key="6">
    <source>
        <dbReference type="PROSITE" id="PS51755"/>
    </source>
</evidence>
<evidence type="ECO:0000256" key="5">
    <source>
        <dbReference type="PROSITE-ProRule" id="PRU01091"/>
    </source>
</evidence>
<dbReference type="PANTHER" id="PTHR35807:SF1">
    <property type="entry name" value="TRANSCRIPTIONAL REGULATOR REDD"/>
    <property type="match status" value="1"/>
</dbReference>
<dbReference type="SMART" id="SM00028">
    <property type="entry name" value="TPR"/>
    <property type="match status" value="4"/>
</dbReference>
<proteinExistence type="inferred from homology"/>
<dbReference type="InterPro" id="IPR005158">
    <property type="entry name" value="BTAD"/>
</dbReference>
<dbReference type="SUPFAM" id="SSF52540">
    <property type="entry name" value="P-loop containing nucleoside triphosphate hydrolases"/>
    <property type="match status" value="1"/>
</dbReference>
<dbReference type="InterPro" id="IPR036388">
    <property type="entry name" value="WH-like_DNA-bd_sf"/>
</dbReference>
<dbReference type="GO" id="GO:0003677">
    <property type="term" value="F:DNA binding"/>
    <property type="evidence" value="ECO:0007669"/>
    <property type="project" value="UniProtKB-UniRule"/>
</dbReference>
<evidence type="ECO:0000256" key="1">
    <source>
        <dbReference type="ARBA" id="ARBA00005820"/>
    </source>
</evidence>
<dbReference type="Gene3D" id="1.10.10.10">
    <property type="entry name" value="Winged helix-like DNA-binding domain superfamily/Winged helix DNA-binding domain"/>
    <property type="match status" value="1"/>
</dbReference>
<evidence type="ECO:0000256" key="2">
    <source>
        <dbReference type="ARBA" id="ARBA00023015"/>
    </source>
</evidence>
<keyword evidence="8" id="KW-1185">Reference proteome</keyword>
<sequence>MEFRLLGTVEAVRGGAPVALGPARQRSVLAALLADTGRVVRTGDLVERVWGNARPRRAVPTLYSYLSRLRAALDGGPAPIRRAGGYLLAAEPATVDLHRFRDLCVRARAADGDRAAAALFDEALGLWRGTAFADLDTPYFNLLRATADRERLAAEADRDDLRLRLGRAGEALAGLFARAEAHPLDERTAGQLMLALYRVGRAADALAHYRLARARLRDELGSDPGEALRRLHEQVLAGAVPPVVVPPVSASAGNPPRQLPAPPAVFVGRAGELAQLDRIATADTMGIAAIGGTGGIGKTCLALHWAHRNAERFPDGQLYADLRGFDPTGEPVPATVALRGFLEALGVAPGEVPDDLDTRAALYRSLLSGRRMLVLLDNARSTAQVEPLLPGSPACMVLVTGRQQLAGLVTAAGARPLTLDALPGAEGRELLMHHVGRGRAAREPEAAAALVAHCAGLPLATSIVAARARIQSTLPLAALAEELGDRAARLDALDADDLGADLRAVFAVSYQALEPALARTFGLLGDAPGPDIGLPAAAALTGQPAGPTRAALRRLTAAHLLQEHAPGRYRMHDLVHLYAAECCARDQPPDAVAAARERLTAWYADTAVAADRALAPHRTPLDGAPVTRAFSAADAMDWFAAEHECLAAAQRAAAEHGSRAAVWRLAWALDTFQWRCGRLAERVAALRAALPAATGDPAAAALCHRLLGRAHVPLGEHNLALHHLERAAAGFAATGDADGRAQTHLNLALAWERAGDDGEALHHARENLRIRAGLGSPAREAEALNAAGWYHARVGDFEPAREYCRRALSVSRAHGFREIEAYTRDSLGYIAHRGGRPAEALGHYRVALDLRRALGDTYEEADTLTHLADVLVALGRDAEATSARRAALALYERQGRTREAAALR</sequence>
<dbReference type="EMBL" id="BMPI01000023">
    <property type="protein sequence ID" value="GGM40442.1"/>
    <property type="molecule type" value="Genomic_DNA"/>
</dbReference>
<dbReference type="InterPro" id="IPR027417">
    <property type="entry name" value="P-loop_NTPase"/>
</dbReference>
<dbReference type="Pfam" id="PF00486">
    <property type="entry name" value="Trans_reg_C"/>
    <property type="match status" value="1"/>
</dbReference>
<dbReference type="SMART" id="SM00862">
    <property type="entry name" value="Trans_reg_C"/>
    <property type="match status" value="1"/>
</dbReference>
<dbReference type="Pfam" id="PF03704">
    <property type="entry name" value="BTAD"/>
    <property type="match status" value="1"/>
</dbReference>
<keyword evidence="4" id="KW-0804">Transcription</keyword>